<dbReference type="EMBL" id="UOFW01000211">
    <property type="protein sequence ID" value="VAX07589.1"/>
    <property type="molecule type" value="Genomic_DNA"/>
</dbReference>
<dbReference type="Pfam" id="PF13692">
    <property type="entry name" value="Glyco_trans_1_4"/>
    <property type="match status" value="1"/>
</dbReference>
<dbReference type="Gene3D" id="3.40.50.2000">
    <property type="entry name" value="Glycogen Phosphorylase B"/>
    <property type="match status" value="1"/>
</dbReference>
<evidence type="ECO:0008006" key="2">
    <source>
        <dbReference type="Google" id="ProtNLM"/>
    </source>
</evidence>
<proteinExistence type="predicted"/>
<dbReference type="AlphaFoldDB" id="A0A3B1ANS5"/>
<protein>
    <recommendedName>
        <fullName evidence="2">Glycosyltransferase</fullName>
    </recommendedName>
</protein>
<dbReference type="PANTHER" id="PTHR12526">
    <property type="entry name" value="GLYCOSYLTRANSFERASE"/>
    <property type="match status" value="1"/>
</dbReference>
<organism evidence="1">
    <name type="scientific">hydrothermal vent metagenome</name>
    <dbReference type="NCBI Taxonomy" id="652676"/>
    <lineage>
        <taxon>unclassified sequences</taxon>
        <taxon>metagenomes</taxon>
        <taxon>ecological metagenomes</taxon>
    </lineage>
</organism>
<reference evidence="1" key="1">
    <citation type="submission" date="2018-06" db="EMBL/GenBank/DDBJ databases">
        <authorList>
            <person name="Zhirakovskaya E."/>
        </authorList>
    </citation>
    <scope>NUCLEOTIDE SEQUENCE</scope>
</reference>
<name>A0A3B1ANS5_9ZZZZ</name>
<dbReference type="SUPFAM" id="SSF53756">
    <property type="entry name" value="UDP-Glycosyltransferase/glycogen phosphorylase"/>
    <property type="match status" value="1"/>
</dbReference>
<dbReference type="PANTHER" id="PTHR12526:SF630">
    <property type="entry name" value="GLYCOSYLTRANSFERASE"/>
    <property type="match status" value="1"/>
</dbReference>
<gene>
    <name evidence="1" type="ORF">MNBD_ALPHA03-211</name>
</gene>
<sequence length="394" mass="44954">MDNASGKRPIIALDHTSWDGNWMNRQHILSRLGERGWPVVYSNGAKFYNEISLLKPFGSVEKKDNVAVYHSGFFLPRNYKFKTLDRLAIKQHCKDLKKKAGLKKGDDFITFCFHPDFYPYVEELDAPHVMFHIYDLFHKFSNTEKKNSNIEKLINKADLITSATEVVWNETVKTKNLEPNIIYNAVDFSLFSKKSYYKGSAFNLIEKLPSPRVGYLGALNRKLDFDILDKLANRFPAVQFVMIGPKGTASFSKDGALYKAYQSFFAQENVHHVGSIKKEEIPGCIDLMDVTIAPYIMDKSAWAYAAYPLKINEYLAAGKPVVSASSPSMVQYFDDIVVNCNTADEWEDALKDALSGQGKGTFKSRIEFAKSNDWSVRVDKLEKLMFQMLENKYP</sequence>
<evidence type="ECO:0000313" key="1">
    <source>
        <dbReference type="EMBL" id="VAX07589.1"/>
    </source>
</evidence>
<accession>A0A3B1ANS5</accession>